<evidence type="ECO:0000313" key="1">
    <source>
        <dbReference type="EMBL" id="QCD99672.1"/>
    </source>
</evidence>
<accession>A0A4D6MDZ4</accession>
<gene>
    <name evidence="1" type="ORF">DEO72_LG7g956</name>
</gene>
<keyword evidence="2" id="KW-1185">Reference proteome</keyword>
<organism evidence="1 2">
    <name type="scientific">Vigna unguiculata</name>
    <name type="common">Cowpea</name>
    <dbReference type="NCBI Taxonomy" id="3917"/>
    <lineage>
        <taxon>Eukaryota</taxon>
        <taxon>Viridiplantae</taxon>
        <taxon>Streptophyta</taxon>
        <taxon>Embryophyta</taxon>
        <taxon>Tracheophyta</taxon>
        <taxon>Spermatophyta</taxon>
        <taxon>Magnoliopsida</taxon>
        <taxon>eudicotyledons</taxon>
        <taxon>Gunneridae</taxon>
        <taxon>Pentapetalae</taxon>
        <taxon>rosids</taxon>
        <taxon>fabids</taxon>
        <taxon>Fabales</taxon>
        <taxon>Fabaceae</taxon>
        <taxon>Papilionoideae</taxon>
        <taxon>50 kb inversion clade</taxon>
        <taxon>NPAAA clade</taxon>
        <taxon>indigoferoid/millettioid clade</taxon>
        <taxon>Phaseoleae</taxon>
        <taxon>Vigna</taxon>
    </lineage>
</organism>
<name>A0A4D6MDZ4_VIGUN</name>
<dbReference type="AlphaFoldDB" id="A0A4D6MDZ4"/>
<sequence length="203" mass="22101">MSWYGLAENTKVVNYEKLYEMYMYIFVGEILKIVLQWSGRNSMALLVGVHGGVPSLGGEQLGGKQRYPPQVQASAESDQLTLFLFECLVCYPSTLAMIVNFIDGSRGERNFLIRGRRKKESRCKGLSLNHTHGSSSNVLDSICNALLGLLTTALGQASSKLSLSSRKLNLNPYCFPSRSALGAVGPIGLRVEADISSFLGKGS</sequence>
<dbReference type="Proteomes" id="UP000501690">
    <property type="component" value="Linkage Group LG7"/>
</dbReference>
<proteinExistence type="predicted"/>
<evidence type="ECO:0000313" key="2">
    <source>
        <dbReference type="Proteomes" id="UP000501690"/>
    </source>
</evidence>
<protein>
    <submittedName>
        <fullName evidence="1">Uncharacterized protein</fullName>
    </submittedName>
</protein>
<dbReference type="EMBL" id="CP039351">
    <property type="protein sequence ID" value="QCD99672.1"/>
    <property type="molecule type" value="Genomic_DNA"/>
</dbReference>
<reference evidence="1 2" key="1">
    <citation type="submission" date="2019-04" db="EMBL/GenBank/DDBJ databases">
        <title>An improved genome assembly and genetic linkage map for asparagus bean, Vigna unguiculata ssp. sesquipedialis.</title>
        <authorList>
            <person name="Xia Q."/>
            <person name="Zhang R."/>
            <person name="Dong Y."/>
        </authorList>
    </citation>
    <scope>NUCLEOTIDE SEQUENCE [LARGE SCALE GENOMIC DNA]</scope>
    <source>
        <tissue evidence="1">Leaf</tissue>
    </source>
</reference>